<evidence type="ECO:0000259" key="2">
    <source>
        <dbReference type="SMART" id="SM00645"/>
    </source>
</evidence>
<dbReference type="InterPro" id="IPR025661">
    <property type="entry name" value="Pept_asp_AS"/>
</dbReference>
<dbReference type="GO" id="GO:0008234">
    <property type="term" value="F:cysteine-type peptidase activity"/>
    <property type="evidence" value="ECO:0007669"/>
    <property type="project" value="InterPro"/>
</dbReference>
<dbReference type="PROSITE" id="PS00640">
    <property type="entry name" value="THIOL_PROTEASE_ASN"/>
    <property type="match status" value="1"/>
</dbReference>
<dbReference type="PANTHER" id="PTHR12411">
    <property type="entry name" value="CYSTEINE PROTEASE FAMILY C1-RELATED"/>
    <property type="match status" value="1"/>
</dbReference>
<feature type="non-terminal residue" evidence="3">
    <location>
        <position position="1"/>
    </location>
</feature>
<dbReference type="PRINTS" id="PR00705">
    <property type="entry name" value="PAPAIN"/>
</dbReference>
<dbReference type="AlphaFoldDB" id="A0A9K3CRZ0"/>
<keyword evidence="4" id="KW-1185">Reference proteome</keyword>
<dbReference type="InterPro" id="IPR000668">
    <property type="entry name" value="Peptidase_C1A_C"/>
</dbReference>
<dbReference type="OrthoDB" id="640249at2759"/>
<dbReference type="PROSITE" id="PS00139">
    <property type="entry name" value="THIOL_PROTEASE_CYS"/>
    <property type="match status" value="1"/>
</dbReference>
<feature type="domain" description="Peptidase C1A papain C-terminal" evidence="2">
    <location>
        <begin position="1"/>
        <end position="222"/>
    </location>
</feature>
<reference evidence="3 4" key="1">
    <citation type="journal article" date="2018" name="PLoS ONE">
        <title>The draft genome of Kipferlia bialata reveals reductive genome evolution in fornicate parasites.</title>
        <authorList>
            <person name="Tanifuji G."/>
            <person name="Takabayashi S."/>
            <person name="Kume K."/>
            <person name="Takagi M."/>
            <person name="Nakayama T."/>
            <person name="Kamikawa R."/>
            <person name="Inagaki Y."/>
            <person name="Hashimoto T."/>
        </authorList>
    </citation>
    <scope>NUCLEOTIDE SEQUENCE [LARGE SCALE GENOMIC DNA]</scope>
    <source>
        <strain evidence="3">NY0173</strain>
    </source>
</reference>
<dbReference type="InterPro" id="IPR013128">
    <property type="entry name" value="Peptidase_C1A"/>
</dbReference>
<comment type="caution">
    <text evidence="3">The sequence shown here is derived from an EMBL/GenBank/DDBJ whole genome shotgun (WGS) entry which is preliminary data.</text>
</comment>
<dbReference type="EMBL" id="BDIP01000611">
    <property type="protein sequence ID" value="GIQ82173.1"/>
    <property type="molecule type" value="Genomic_DNA"/>
</dbReference>
<proteinExistence type="inferred from homology"/>
<gene>
    <name evidence="3" type="ORF">KIPB_003260</name>
</gene>
<accession>A0A9K3CRZ0</accession>
<dbReference type="Proteomes" id="UP000265618">
    <property type="component" value="Unassembled WGS sequence"/>
</dbReference>
<organism evidence="3 4">
    <name type="scientific">Kipferlia bialata</name>
    <dbReference type="NCBI Taxonomy" id="797122"/>
    <lineage>
        <taxon>Eukaryota</taxon>
        <taxon>Metamonada</taxon>
        <taxon>Carpediemonas-like organisms</taxon>
        <taxon>Kipferlia</taxon>
    </lineage>
</organism>
<dbReference type="InterPro" id="IPR038765">
    <property type="entry name" value="Papain-like_cys_pep_sf"/>
</dbReference>
<dbReference type="InterPro" id="IPR000169">
    <property type="entry name" value="Pept_cys_AS"/>
</dbReference>
<dbReference type="SUPFAM" id="SSF54001">
    <property type="entry name" value="Cysteine proteinases"/>
    <property type="match status" value="1"/>
</dbReference>
<evidence type="ECO:0000313" key="4">
    <source>
        <dbReference type="Proteomes" id="UP000265618"/>
    </source>
</evidence>
<sequence length="308" mass="33813">VEEHMSCAPVLNDQGTCGSCWAMATEYVFQARYCHLTGQTLPLSYGDLVECDHTSCYGVTNNGCSGGHFLCSFDYTKDIGMTTEACVPYKYHRISYPYPEITCEDGCAGDGKPKPRHKSGKYYRVPVTEEDIMVDIYENGPLATQMKIYADFYNAGTGIYEQVSTTYRGGHAVSFVGWGTEEGKKYWIVANSWGLNWGDKGYFRILRGTNEVGIEAIVAGIIPQAETEASLSLVSPTTGTIATVGGQLDMRWESTGNVGDEVDAVLIKASSVVTDIGRLTNDGQEFYTIPEDTAEGANYRVRITRQDT</sequence>
<evidence type="ECO:0000313" key="3">
    <source>
        <dbReference type="EMBL" id="GIQ82173.1"/>
    </source>
</evidence>
<dbReference type="Pfam" id="PF00112">
    <property type="entry name" value="Peptidase_C1"/>
    <property type="match status" value="1"/>
</dbReference>
<dbReference type="Gene3D" id="3.90.70.10">
    <property type="entry name" value="Cysteine proteinases"/>
    <property type="match status" value="1"/>
</dbReference>
<evidence type="ECO:0000256" key="1">
    <source>
        <dbReference type="ARBA" id="ARBA00008455"/>
    </source>
</evidence>
<dbReference type="SMART" id="SM00645">
    <property type="entry name" value="Pept_C1"/>
    <property type="match status" value="1"/>
</dbReference>
<comment type="similarity">
    <text evidence="1">Belongs to the peptidase C1 family.</text>
</comment>
<dbReference type="GO" id="GO:0006508">
    <property type="term" value="P:proteolysis"/>
    <property type="evidence" value="ECO:0007669"/>
    <property type="project" value="InterPro"/>
</dbReference>
<name>A0A9K3CRZ0_9EUKA</name>
<protein>
    <submittedName>
        <fullName evidence="3">Peptidase C1A</fullName>
    </submittedName>
</protein>